<feature type="compositionally biased region" description="Basic and acidic residues" evidence="1">
    <location>
        <begin position="1"/>
        <end position="28"/>
    </location>
</feature>
<protein>
    <submittedName>
        <fullName evidence="2">Uncharacterized protein</fullName>
    </submittedName>
</protein>
<keyword evidence="3" id="KW-1185">Reference proteome</keyword>
<dbReference type="AlphaFoldDB" id="G4TYI0"/>
<evidence type="ECO:0000313" key="2">
    <source>
        <dbReference type="EMBL" id="CCA76373.1"/>
    </source>
</evidence>
<accession>G4TYI0</accession>
<dbReference type="EMBL" id="CAFZ01000720">
    <property type="protein sequence ID" value="CCA76373.1"/>
    <property type="molecule type" value="Genomic_DNA"/>
</dbReference>
<sequence length="35" mass="3978">KFLSTKEGDVDRLNNDNVEDNRGDERNGEGNNLNE</sequence>
<proteinExistence type="predicted"/>
<dbReference type="Proteomes" id="UP000007148">
    <property type="component" value="Unassembled WGS sequence"/>
</dbReference>
<organism evidence="2 3">
    <name type="scientific">Serendipita indica (strain DSM 11827)</name>
    <name type="common">Root endophyte fungus</name>
    <name type="synonym">Piriformospora indica</name>
    <dbReference type="NCBI Taxonomy" id="1109443"/>
    <lineage>
        <taxon>Eukaryota</taxon>
        <taxon>Fungi</taxon>
        <taxon>Dikarya</taxon>
        <taxon>Basidiomycota</taxon>
        <taxon>Agaricomycotina</taxon>
        <taxon>Agaricomycetes</taxon>
        <taxon>Sebacinales</taxon>
        <taxon>Serendipitaceae</taxon>
        <taxon>Serendipita</taxon>
    </lineage>
</organism>
<comment type="caution">
    <text evidence="2">The sequence shown here is derived from an EMBL/GenBank/DDBJ whole genome shotgun (WGS) entry which is preliminary data.</text>
</comment>
<name>G4TYI0_SERID</name>
<feature type="region of interest" description="Disordered" evidence="1">
    <location>
        <begin position="1"/>
        <end position="35"/>
    </location>
</feature>
<reference evidence="2 3" key="1">
    <citation type="journal article" date="2011" name="PLoS Pathog.">
        <title>Endophytic Life Strategies Decoded by Genome and Transcriptome Analyses of the Mutualistic Root Symbiont Piriformospora indica.</title>
        <authorList>
            <person name="Zuccaro A."/>
            <person name="Lahrmann U."/>
            <person name="Guldener U."/>
            <person name="Langen G."/>
            <person name="Pfiffi S."/>
            <person name="Biedenkopf D."/>
            <person name="Wong P."/>
            <person name="Samans B."/>
            <person name="Grimm C."/>
            <person name="Basiewicz M."/>
            <person name="Murat C."/>
            <person name="Martin F."/>
            <person name="Kogel K.H."/>
        </authorList>
    </citation>
    <scope>NUCLEOTIDE SEQUENCE [LARGE SCALE GENOMIC DNA]</scope>
    <source>
        <strain evidence="2 3">DSM 11827</strain>
    </source>
</reference>
<dbReference type="HOGENOM" id="CLU_3371037_0_0_1"/>
<feature type="non-terminal residue" evidence="2">
    <location>
        <position position="35"/>
    </location>
</feature>
<gene>
    <name evidence="2" type="ORF">PIIN_10366</name>
</gene>
<evidence type="ECO:0000256" key="1">
    <source>
        <dbReference type="SAM" id="MobiDB-lite"/>
    </source>
</evidence>
<evidence type="ECO:0000313" key="3">
    <source>
        <dbReference type="Proteomes" id="UP000007148"/>
    </source>
</evidence>
<dbReference type="InParanoid" id="G4TYI0"/>